<evidence type="ECO:0000256" key="5">
    <source>
        <dbReference type="HAMAP-Rule" id="MF_00671"/>
    </source>
</evidence>
<dbReference type="Pfam" id="PF04052">
    <property type="entry name" value="TolB_N"/>
    <property type="match status" value="1"/>
</dbReference>
<feature type="domain" description="TolB N-terminal" evidence="6">
    <location>
        <begin position="29"/>
        <end position="131"/>
    </location>
</feature>
<proteinExistence type="inferred from homology"/>
<comment type="similarity">
    <text evidence="2 5">Belongs to the TolB family.</text>
</comment>
<comment type="subunit">
    <text evidence="5">The Tol-Pal system is composed of five core proteins: the inner membrane proteins TolA, TolQ and TolR, the periplasmic protein TolB and the outer membrane protein Pal. They form a network linking the inner and outer membranes and the peptidoglycan layer.</text>
</comment>
<evidence type="ECO:0000256" key="1">
    <source>
        <dbReference type="ARBA" id="ARBA00004418"/>
    </source>
</evidence>
<accession>A0A248LPD9</accession>
<dbReference type="Proteomes" id="UP000197424">
    <property type="component" value="Chromosome"/>
</dbReference>
<evidence type="ECO:0000313" key="8">
    <source>
        <dbReference type="Proteomes" id="UP000197424"/>
    </source>
</evidence>
<dbReference type="GO" id="GO:0042597">
    <property type="term" value="C:periplasmic space"/>
    <property type="evidence" value="ECO:0007669"/>
    <property type="project" value="UniProtKB-SubCell"/>
</dbReference>
<dbReference type="OrthoDB" id="9802240at2"/>
<dbReference type="GO" id="GO:0051301">
    <property type="term" value="P:cell division"/>
    <property type="evidence" value="ECO:0007669"/>
    <property type="project" value="UniProtKB-UniRule"/>
</dbReference>
<dbReference type="NCBIfam" id="TIGR02800">
    <property type="entry name" value="propeller_TolB"/>
    <property type="match status" value="1"/>
</dbReference>
<dbReference type="EMBL" id="CP022115">
    <property type="protein sequence ID" value="ASJ26186.1"/>
    <property type="molecule type" value="Genomic_DNA"/>
</dbReference>
<evidence type="ECO:0000259" key="6">
    <source>
        <dbReference type="Pfam" id="PF04052"/>
    </source>
</evidence>
<dbReference type="RefSeq" id="WP_088861744.1">
    <property type="nucleotide sequence ID" value="NZ_CP022115.1"/>
</dbReference>
<reference evidence="8" key="1">
    <citation type="submission" date="2017-06" db="EMBL/GenBank/DDBJ databases">
        <title>Whole genome sequence of Laribacter hongkongensis LHGZ1.</title>
        <authorList>
            <person name="Chen D."/>
            <person name="Wu H."/>
            <person name="Chen J."/>
        </authorList>
    </citation>
    <scope>NUCLEOTIDE SEQUENCE [LARGE SCALE GENOMIC DNA]</scope>
    <source>
        <strain evidence="8">LHGZ1</strain>
    </source>
</reference>
<comment type="function">
    <text evidence="5">Part of the Tol-Pal system, which plays a role in outer membrane invagination during cell division and is important for maintaining outer membrane integrity.</text>
</comment>
<keyword evidence="5" id="KW-0131">Cell cycle</keyword>
<protein>
    <recommendedName>
        <fullName evidence="5">Tol-Pal system protein TolB</fullName>
    </recommendedName>
</protein>
<feature type="chain" id="PRO_5044351083" description="Tol-Pal system protein TolB" evidence="5">
    <location>
        <begin position="28"/>
        <end position="430"/>
    </location>
</feature>
<feature type="signal peptide" evidence="5">
    <location>
        <begin position="1"/>
        <end position="27"/>
    </location>
</feature>
<dbReference type="SUPFAM" id="SSF52964">
    <property type="entry name" value="TolB, N-terminal domain"/>
    <property type="match status" value="1"/>
</dbReference>
<dbReference type="Gene3D" id="2.120.10.30">
    <property type="entry name" value="TolB, C-terminal domain"/>
    <property type="match status" value="1"/>
</dbReference>
<evidence type="ECO:0000256" key="4">
    <source>
        <dbReference type="ARBA" id="ARBA00022764"/>
    </source>
</evidence>
<dbReference type="InterPro" id="IPR014167">
    <property type="entry name" value="Tol-Pal_TolB"/>
</dbReference>
<keyword evidence="4 5" id="KW-0574">Periplasm</keyword>
<gene>
    <name evidence="5 7" type="primary">tolB</name>
    <name evidence="7" type="ORF">LHGZ1_3355</name>
</gene>
<dbReference type="Gene3D" id="3.40.50.10070">
    <property type="entry name" value="TolB, N-terminal domain"/>
    <property type="match status" value="1"/>
</dbReference>
<dbReference type="InterPro" id="IPR011042">
    <property type="entry name" value="6-blade_b-propeller_TolB-like"/>
</dbReference>
<dbReference type="PANTHER" id="PTHR36842">
    <property type="entry name" value="PROTEIN TOLB HOMOLOG"/>
    <property type="match status" value="1"/>
</dbReference>
<keyword evidence="3 5" id="KW-0732">Signal</keyword>
<dbReference type="HAMAP" id="MF_00671">
    <property type="entry name" value="TolB"/>
    <property type="match status" value="1"/>
</dbReference>
<dbReference type="PANTHER" id="PTHR36842:SF1">
    <property type="entry name" value="PROTEIN TOLB"/>
    <property type="match status" value="1"/>
</dbReference>
<keyword evidence="5" id="KW-0132">Cell division</keyword>
<comment type="subcellular location">
    <subcellularLocation>
        <location evidence="1 5">Periplasm</location>
    </subcellularLocation>
</comment>
<evidence type="ECO:0000313" key="7">
    <source>
        <dbReference type="EMBL" id="ASJ26186.1"/>
    </source>
</evidence>
<dbReference type="SUPFAM" id="SSF69304">
    <property type="entry name" value="Tricorn protease N-terminal domain"/>
    <property type="match status" value="1"/>
</dbReference>
<sequence length="430" mass="45742" precursor="true">MKLMQFWCKSVLLPALCALLAAGPARAELTVEIVGGGTSQHPIALPVFAGENQLPGGLTPIVKSDLARTGVFRFVDVASVGNNPSEPGQIQYPLWRSAGAFSISVGKVVPQADGRVAVSFALMDVNQKRQLTGGSFAIEPKQGRQLAHLIADMIYEAITGQKGIFGTRIVYVAQQGRNSYELRVADADGAGEQTLLRSKEPLMSPVWSPDGSRVAYVSFETKKPVVYVHNVATGARRAVANFKGSNSAPAWSPDGTRLAVALTLSGNTQIYLVGADGGTPRRLTQSQGIDTEPAFTPDGSRILFTSDRAGGPQIYSMPASGGPATRLTYEGNYNVSPAVSPDGKSFAFVRREGGRYRVMVQQFGSSQANYVSDTQFDESPSFAPNGKMILFASEQGGRGVLYTVTADGLTKTRLGASGDVMEPDWGPMPR</sequence>
<dbReference type="InterPro" id="IPR011659">
    <property type="entry name" value="WD40"/>
</dbReference>
<dbReference type="GO" id="GO:0017038">
    <property type="term" value="P:protein import"/>
    <property type="evidence" value="ECO:0007669"/>
    <property type="project" value="InterPro"/>
</dbReference>
<name>A0A248LPD9_9NEIS</name>
<evidence type="ECO:0000256" key="3">
    <source>
        <dbReference type="ARBA" id="ARBA00022729"/>
    </source>
</evidence>
<dbReference type="AlphaFoldDB" id="A0A248LPD9"/>
<dbReference type="InterPro" id="IPR007195">
    <property type="entry name" value="TolB_N"/>
</dbReference>
<organism evidence="7 8">
    <name type="scientific">Laribacter hongkongensis</name>
    <dbReference type="NCBI Taxonomy" id="168471"/>
    <lineage>
        <taxon>Bacteria</taxon>
        <taxon>Pseudomonadati</taxon>
        <taxon>Pseudomonadota</taxon>
        <taxon>Betaproteobacteria</taxon>
        <taxon>Neisseriales</taxon>
        <taxon>Aquaspirillaceae</taxon>
        <taxon>Laribacter</taxon>
    </lineage>
</organism>
<evidence type="ECO:0000256" key="2">
    <source>
        <dbReference type="ARBA" id="ARBA00009820"/>
    </source>
</evidence>
<dbReference type="Pfam" id="PF07676">
    <property type="entry name" value="PD40"/>
    <property type="match status" value="5"/>
</dbReference>